<dbReference type="PANTHER" id="PTHR43792">
    <property type="entry name" value="GNAT FAMILY, PUTATIVE (AFU_ORTHOLOGUE AFUA_3G00765)-RELATED-RELATED"/>
    <property type="match status" value="1"/>
</dbReference>
<dbReference type="AlphaFoldDB" id="D0LFB4"/>
<comment type="similarity">
    <text evidence="3">Belongs to the acetyltransferase family. RimJ subfamily.</text>
</comment>
<dbReference type="Proteomes" id="UP000001219">
    <property type="component" value="Chromosome"/>
</dbReference>
<name>D0LFB4_GORB4</name>
<dbReference type="InterPro" id="IPR051531">
    <property type="entry name" value="N-acetyltransferase"/>
</dbReference>
<accession>D0LFB4</accession>
<dbReference type="STRING" id="526226.Gbro_3621"/>
<dbReference type="PANTHER" id="PTHR43792:SF8">
    <property type="entry name" value="[RIBOSOMAL PROTEIN US5]-ALANINE N-ACETYLTRANSFERASE"/>
    <property type="match status" value="1"/>
</dbReference>
<feature type="domain" description="N-acetyltransferase" evidence="4">
    <location>
        <begin position="204"/>
        <end position="371"/>
    </location>
</feature>
<keyword evidence="6" id="KW-1185">Reference proteome</keyword>
<keyword evidence="1" id="KW-0808">Transferase</keyword>
<protein>
    <submittedName>
        <fullName evidence="5">GCN5-related N-acetyltransferase</fullName>
    </submittedName>
</protein>
<dbReference type="SUPFAM" id="SSF55729">
    <property type="entry name" value="Acyl-CoA N-acyltransferases (Nat)"/>
    <property type="match status" value="2"/>
</dbReference>
<feature type="domain" description="N-acetyltransferase" evidence="4">
    <location>
        <begin position="24"/>
        <end position="185"/>
    </location>
</feature>
<evidence type="ECO:0000256" key="1">
    <source>
        <dbReference type="ARBA" id="ARBA00022679"/>
    </source>
</evidence>
<sequence>MKRMRAEIAKSQESQVPVLTDGEVTLRSHVRGDIDRMVELAADQAKIRWTPIPAPYGRSAAERFALEYAPRCWETGSEMVWAVDVDGRFAGTVDIAGEGVLTHLSFDLHPDARGWGIMRRAVLLAVDYAFAQAGKEVIRWTALAGNIDALRVAHACGFRLDASIPDGVELRGTPHAAWVGSLRRDDDRTPKTTWHADTFETERFRLRPLEEKDDPRIRETLDDAESRRYLFARPDPLLDEHAAAERIRKWWTAACGSTCTWAVADKDSDEYLGDVSIFDIDEVTGAEIGFYTHPEARGRGVLREGMAGAVDHIFDEIGLRRLTLFAAAGNEGSRALARSCGFREFGTQHLAARSDGDFEDLVGYELFHEWR</sequence>
<proteinExistence type="inferred from homology"/>
<dbReference type="EMBL" id="CP001802">
    <property type="protein sequence ID" value="ACY22809.1"/>
    <property type="molecule type" value="Genomic_DNA"/>
</dbReference>
<dbReference type="KEGG" id="gbr:Gbro_3621"/>
<dbReference type="InterPro" id="IPR016181">
    <property type="entry name" value="Acyl_CoA_acyltransferase"/>
</dbReference>
<keyword evidence="2" id="KW-0012">Acyltransferase</keyword>
<dbReference type="PROSITE" id="PS51186">
    <property type="entry name" value="GNAT"/>
    <property type="match status" value="2"/>
</dbReference>
<dbReference type="GO" id="GO:0016747">
    <property type="term" value="F:acyltransferase activity, transferring groups other than amino-acyl groups"/>
    <property type="evidence" value="ECO:0007669"/>
    <property type="project" value="InterPro"/>
</dbReference>
<evidence type="ECO:0000256" key="2">
    <source>
        <dbReference type="ARBA" id="ARBA00023315"/>
    </source>
</evidence>
<dbReference type="Gene3D" id="3.40.630.30">
    <property type="match status" value="2"/>
</dbReference>
<evidence type="ECO:0000313" key="5">
    <source>
        <dbReference type="EMBL" id="ACY22809.1"/>
    </source>
</evidence>
<reference evidence="6" key="1">
    <citation type="submission" date="2009-10" db="EMBL/GenBank/DDBJ databases">
        <title>The complete chromosome of Gordonia bronchialis DSM 43247.</title>
        <authorList>
            <consortium name="US DOE Joint Genome Institute (JGI-PGF)"/>
            <person name="Lucas S."/>
            <person name="Copeland A."/>
            <person name="Lapidus A."/>
            <person name="Glavina del Rio T."/>
            <person name="Dalin E."/>
            <person name="Tice H."/>
            <person name="Bruce D."/>
            <person name="Goodwin L."/>
            <person name="Pitluck S."/>
            <person name="Kyrpides N."/>
            <person name="Mavromatis K."/>
            <person name="Ivanova N."/>
            <person name="Ovchinnikova G."/>
            <person name="Saunders E."/>
            <person name="Brettin T."/>
            <person name="Detter J.C."/>
            <person name="Han C."/>
            <person name="Larimer F."/>
            <person name="Land M."/>
            <person name="Hauser L."/>
            <person name="Markowitz V."/>
            <person name="Cheng J.-F."/>
            <person name="Hugenholtz P."/>
            <person name="Woyke T."/>
            <person name="Wu D."/>
            <person name="Jando M."/>
            <person name="Schneider S."/>
            <person name="Goeker M."/>
            <person name="Klenk H.-P."/>
            <person name="Eisen J.A."/>
        </authorList>
    </citation>
    <scope>NUCLEOTIDE SEQUENCE [LARGE SCALE GENOMIC DNA]</scope>
    <source>
        <strain evidence="6">ATCC 25592 / DSM 43247 / BCRC 13721 / JCM 3198 / KCTC 3076 / NBRC 16047 / NCTC 10667</strain>
    </source>
</reference>
<dbReference type="HOGENOM" id="CLU_745482_0_0_11"/>
<gene>
    <name evidence="5" type="ordered locus">Gbro_3621</name>
</gene>
<evidence type="ECO:0000256" key="3">
    <source>
        <dbReference type="ARBA" id="ARBA00038502"/>
    </source>
</evidence>
<dbReference type="Pfam" id="PF13302">
    <property type="entry name" value="Acetyltransf_3"/>
    <property type="match status" value="2"/>
</dbReference>
<dbReference type="eggNOG" id="COG1670">
    <property type="taxonomic scope" value="Bacteria"/>
</dbReference>
<dbReference type="InterPro" id="IPR000182">
    <property type="entry name" value="GNAT_dom"/>
</dbReference>
<evidence type="ECO:0000259" key="4">
    <source>
        <dbReference type="PROSITE" id="PS51186"/>
    </source>
</evidence>
<reference evidence="5 6" key="2">
    <citation type="journal article" date="2010" name="Stand. Genomic Sci.">
        <title>Complete genome sequence of Gordonia bronchialis type strain (3410).</title>
        <authorList>
            <person name="Ivanova N."/>
            <person name="Sikorski J."/>
            <person name="Jando M."/>
            <person name="Lapidus A."/>
            <person name="Nolan M."/>
            <person name="Lucas S."/>
            <person name="Del Rio T.G."/>
            <person name="Tice H."/>
            <person name="Copeland A."/>
            <person name="Cheng J.F."/>
            <person name="Chen F."/>
            <person name="Bruce D."/>
            <person name="Goodwin L."/>
            <person name="Pitluck S."/>
            <person name="Mavromatis K."/>
            <person name="Ovchinnikova G."/>
            <person name="Pati A."/>
            <person name="Chen A."/>
            <person name="Palaniappan K."/>
            <person name="Land M."/>
            <person name="Hauser L."/>
            <person name="Chang Y.J."/>
            <person name="Jeffries C.D."/>
            <person name="Chain P."/>
            <person name="Saunders E."/>
            <person name="Han C."/>
            <person name="Detter J.C."/>
            <person name="Brettin T."/>
            <person name="Rohde M."/>
            <person name="Goker M."/>
            <person name="Bristow J."/>
            <person name="Eisen J.A."/>
            <person name="Markowitz V."/>
            <person name="Hugenholtz P."/>
            <person name="Klenk H.P."/>
            <person name="Kyrpides N.C."/>
        </authorList>
    </citation>
    <scope>NUCLEOTIDE SEQUENCE [LARGE SCALE GENOMIC DNA]</scope>
    <source>
        <strain evidence="6">ATCC 25592 / DSM 43247 / BCRC 13721 / JCM 3198 / KCTC 3076 / NBRC 16047 / NCTC 10667</strain>
    </source>
</reference>
<organism evidence="5 6">
    <name type="scientific">Gordonia bronchialis (strain ATCC 25592 / DSM 43247 / BCRC 13721 / JCM 3198 / KCTC 3076 / NBRC 16047 / NCTC 10667)</name>
    <name type="common">Rhodococcus bronchialis</name>
    <dbReference type="NCBI Taxonomy" id="526226"/>
    <lineage>
        <taxon>Bacteria</taxon>
        <taxon>Bacillati</taxon>
        <taxon>Actinomycetota</taxon>
        <taxon>Actinomycetes</taxon>
        <taxon>Mycobacteriales</taxon>
        <taxon>Gordoniaceae</taxon>
        <taxon>Gordonia</taxon>
    </lineage>
</organism>
<evidence type="ECO:0000313" key="6">
    <source>
        <dbReference type="Proteomes" id="UP000001219"/>
    </source>
</evidence>